<accession>G6Y7E9</accession>
<name>G6Y7E9_9HYPH</name>
<protein>
    <submittedName>
        <fullName evidence="1">Uncharacterized protein</fullName>
    </submittedName>
</protein>
<gene>
    <name evidence="1" type="ORF">MEA186_09325</name>
</gene>
<keyword evidence="2" id="KW-1185">Reference proteome</keyword>
<proteinExistence type="predicted"/>
<evidence type="ECO:0000313" key="2">
    <source>
        <dbReference type="Proteomes" id="UP000002949"/>
    </source>
</evidence>
<dbReference type="PATRIC" id="fig|1082933.3.peg.1784"/>
<evidence type="ECO:0000313" key="1">
    <source>
        <dbReference type="EMBL" id="EHH12271.1"/>
    </source>
</evidence>
<dbReference type="EMBL" id="AGSN01000084">
    <property type="protein sequence ID" value="EHH12271.1"/>
    <property type="molecule type" value="Genomic_DNA"/>
</dbReference>
<dbReference type="Proteomes" id="UP000002949">
    <property type="component" value="Unassembled WGS sequence"/>
</dbReference>
<organism evidence="1 2">
    <name type="scientific">Mesorhizobium amorphae CCNWGS0123</name>
    <dbReference type="NCBI Taxonomy" id="1082933"/>
    <lineage>
        <taxon>Bacteria</taxon>
        <taxon>Pseudomonadati</taxon>
        <taxon>Pseudomonadota</taxon>
        <taxon>Alphaproteobacteria</taxon>
        <taxon>Hyphomicrobiales</taxon>
        <taxon>Phyllobacteriaceae</taxon>
        <taxon>Mesorhizobium</taxon>
    </lineage>
</organism>
<reference evidence="1 2" key="1">
    <citation type="journal article" date="2012" name="J. Bacteriol.">
        <title>Draft Genome Sequence of Plant Growth-Promoting Rhizobium Mesorhizobium amorphae, Isolated from Zinc-Lead Mine Tailings.</title>
        <authorList>
            <person name="Hao X."/>
            <person name="Lin Y."/>
            <person name="Johnstone L."/>
            <person name="Baltrus D.A."/>
            <person name="Miller S.J."/>
            <person name="Wei G."/>
            <person name="Rensing C."/>
        </authorList>
    </citation>
    <scope>NUCLEOTIDE SEQUENCE [LARGE SCALE GENOMIC DNA]</scope>
    <source>
        <strain evidence="1 2">CCNWGS0123</strain>
    </source>
</reference>
<dbReference type="AlphaFoldDB" id="G6Y7E9"/>
<sequence>MLESVCRGRNQRKVAGSGFAVGSMRESSRAQAFSAAVALLII</sequence>